<dbReference type="SMART" id="SM00388">
    <property type="entry name" value="HisKA"/>
    <property type="match status" value="1"/>
</dbReference>
<dbReference type="OrthoDB" id="9796100at2"/>
<dbReference type="FunFam" id="1.10.287.130:FF:000037">
    <property type="entry name" value="Hybrid sensor histidine kinase/response regulator"/>
    <property type="match status" value="1"/>
</dbReference>
<dbReference type="EMBL" id="QRDW01000002">
    <property type="protein sequence ID" value="RED52479.1"/>
    <property type="molecule type" value="Genomic_DNA"/>
</dbReference>
<reference evidence="9 10" key="1">
    <citation type="submission" date="2018-07" db="EMBL/GenBank/DDBJ databases">
        <title>Genomic Encyclopedia of Type Strains, Phase III (KMG-III): the genomes of soil and plant-associated and newly described type strains.</title>
        <authorList>
            <person name="Whitman W."/>
        </authorList>
    </citation>
    <scope>NUCLEOTIDE SEQUENCE [LARGE SCALE GENOMIC DNA]</scope>
    <source>
        <strain evidence="9 10">CECT 8488</strain>
    </source>
</reference>
<feature type="region of interest" description="Disordered" evidence="5">
    <location>
        <begin position="693"/>
        <end position="712"/>
    </location>
</feature>
<dbReference type="Gene3D" id="1.10.287.130">
    <property type="match status" value="1"/>
</dbReference>
<comment type="caution">
    <text evidence="9">The sequence shown here is derived from an EMBL/GenBank/DDBJ whole genome shotgun (WGS) entry which is preliminary data.</text>
</comment>
<feature type="compositionally biased region" description="Polar residues" evidence="5">
    <location>
        <begin position="696"/>
        <end position="712"/>
    </location>
</feature>
<protein>
    <recommendedName>
        <fullName evidence="2">histidine kinase</fullName>
        <ecNumber evidence="2">2.7.13.3</ecNumber>
    </recommendedName>
</protein>
<keyword evidence="3 4" id="KW-0597">Phosphoprotein</keyword>
<dbReference type="RefSeq" id="WP_115936011.1">
    <property type="nucleotide sequence ID" value="NZ_QRDW01000002.1"/>
</dbReference>
<evidence type="ECO:0000259" key="7">
    <source>
        <dbReference type="PROSITE" id="PS50109"/>
    </source>
</evidence>
<dbReference type="Gene3D" id="3.30.565.10">
    <property type="entry name" value="Histidine kinase-like ATPase, C-terminal domain"/>
    <property type="match status" value="1"/>
</dbReference>
<keyword evidence="6" id="KW-0812">Transmembrane</keyword>
<dbReference type="SUPFAM" id="SSF55874">
    <property type="entry name" value="ATPase domain of HSP90 chaperone/DNA topoisomerase II/histidine kinase"/>
    <property type="match status" value="1"/>
</dbReference>
<dbReference type="InterPro" id="IPR003661">
    <property type="entry name" value="HisK_dim/P_dom"/>
</dbReference>
<dbReference type="InterPro" id="IPR036890">
    <property type="entry name" value="HATPase_C_sf"/>
</dbReference>
<dbReference type="InterPro" id="IPR000014">
    <property type="entry name" value="PAS"/>
</dbReference>
<dbReference type="InterPro" id="IPR011006">
    <property type="entry name" value="CheY-like_superfamily"/>
</dbReference>
<dbReference type="Gene3D" id="3.30.450.20">
    <property type="entry name" value="PAS domain"/>
    <property type="match status" value="1"/>
</dbReference>
<dbReference type="EC" id="2.7.13.3" evidence="2"/>
<evidence type="ECO:0000256" key="2">
    <source>
        <dbReference type="ARBA" id="ARBA00012438"/>
    </source>
</evidence>
<dbReference type="NCBIfam" id="TIGR00229">
    <property type="entry name" value="sensory_box"/>
    <property type="match status" value="1"/>
</dbReference>
<name>A0A3D9HSQ3_9PROT</name>
<dbReference type="SMART" id="SM00448">
    <property type="entry name" value="REC"/>
    <property type="match status" value="1"/>
</dbReference>
<dbReference type="Pfam" id="PF00072">
    <property type="entry name" value="Response_reg"/>
    <property type="match status" value="1"/>
</dbReference>
<evidence type="ECO:0000313" key="9">
    <source>
        <dbReference type="EMBL" id="RED52479.1"/>
    </source>
</evidence>
<dbReference type="PRINTS" id="PR00344">
    <property type="entry name" value="BCTRLSENSOR"/>
</dbReference>
<evidence type="ECO:0000256" key="4">
    <source>
        <dbReference type="PROSITE-ProRule" id="PRU00169"/>
    </source>
</evidence>
<feature type="modified residue" description="4-aspartylphosphate" evidence="4">
    <location>
        <position position="630"/>
    </location>
</feature>
<evidence type="ECO:0000256" key="1">
    <source>
        <dbReference type="ARBA" id="ARBA00000085"/>
    </source>
</evidence>
<dbReference type="PROSITE" id="PS50110">
    <property type="entry name" value="RESPONSE_REGULATORY"/>
    <property type="match status" value="1"/>
</dbReference>
<gene>
    <name evidence="9" type="ORF">DFP90_102500</name>
</gene>
<keyword evidence="10" id="KW-1185">Reference proteome</keyword>
<dbReference type="InterPro" id="IPR005467">
    <property type="entry name" value="His_kinase_dom"/>
</dbReference>
<keyword evidence="6" id="KW-0472">Membrane</keyword>
<dbReference type="InterPro" id="IPR003594">
    <property type="entry name" value="HATPase_dom"/>
</dbReference>
<dbReference type="CDD" id="cd00082">
    <property type="entry name" value="HisKA"/>
    <property type="match status" value="1"/>
</dbReference>
<evidence type="ECO:0000256" key="5">
    <source>
        <dbReference type="SAM" id="MobiDB-lite"/>
    </source>
</evidence>
<dbReference type="PANTHER" id="PTHR43065">
    <property type="entry name" value="SENSOR HISTIDINE KINASE"/>
    <property type="match status" value="1"/>
</dbReference>
<dbReference type="PANTHER" id="PTHR43065:SF42">
    <property type="entry name" value="TWO-COMPONENT SENSOR PPRA"/>
    <property type="match status" value="1"/>
</dbReference>
<dbReference type="Gene3D" id="3.40.50.2300">
    <property type="match status" value="1"/>
</dbReference>
<dbReference type="InterPro" id="IPR013656">
    <property type="entry name" value="PAS_4"/>
</dbReference>
<evidence type="ECO:0000256" key="6">
    <source>
        <dbReference type="SAM" id="Phobius"/>
    </source>
</evidence>
<dbReference type="InterPro" id="IPR035965">
    <property type="entry name" value="PAS-like_dom_sf"/>
</dbReference>
<keyword evidence="9" id="KW-0418">Kinase</keyword>
<feature type="domain" description="Histidine kinase" evidence="7">
    <location>
        <begin position="331"/>
        <end position="555"/>
    </location>
</feature>
<dbReference type="Proteomes" id="UP000256845">
    <property type="component" value="Unassembled WGS sequence"/>
</dbReference>
<dbReference type="SUPFAM" id="SSF52172">
    <property type="entry name" value="CheY-like"/>
    <property type="match status" value="1"/>
</dbReference>
<keyword evidence="9" id="KW-0808">Transferase</keyword>
<evidence type="ECO:0000313" key="10">
    <source>
        <dbReference type="Proteomes" id="UP000256845"/>
    </source>
</evidence>
<dbReference type="SUPFAM" id="SSF47384">
    <property type="entry name" value="Homodimeric domain of signal transducing histidine kinase"/>
    <property type="match status" value="1"/>
</dbReference>
<dbReference type="AlphaFoldDB" id="A0A3D9HSQ3"/>
<evidence type="ECO:0000256" key="3">
    <source>
        <dbReference type="ARBA" id="ARBA00022553"/>
    </source>
</evidence>
<feature type="transmembrane region" description="Helical" evidence="6">
    <location>
        <begin position="43"/>
        <end position="65"/>
    </location>
</feature>
<dbReference type="SMART" id="SM00387">
    <property type="entry name" value="HATPase_c"/>
    <property type="match status" value="1"/>
</dbReference>
<evidence type="ECO:0000259" key="8">
    <source>
        <dbReference type="PROSITE" id="PS50110"/>
    </source>
</evidence>
<comment type="catalytic activity">
    <reaction evidence="1">
        <text>ATP + protein L-histidine = ADP + protein N-phospho-L-histidine.</text>
        <dbReference type="EC" id="2.7.13.3"/>
    </reaction>
</comment>
<sequence length="712" mass="77902">MQAGKIKSGLMAGRLGLTLLALVAVCAGTTGLLMEAAVASEVMFMVVGAMAIFGLYCLWTMYLALGRGRSLHREVTLLREMEDSYSLASAIEDRDGDIVYANNRFRDWFPEKDHGLVGAIAGGLTGDPSVTPDDLIKLRMQSLKGNGGRAELSSVLPGSKGPRWFDISSFPLKDGLIAWHIREATERRRQIERAGDRLALLSRALDRAPFGIVVTDEDLTVREANMAFRHILDDQPAAGRNFLTLVIEEDQKLVQAYLDSCRKEVSTPLEGIDIRLAGVPDRTITMSAVQTTSGGEGGFLLHLLDVTERKRLEMQFAQSQKMQAVGQLAGGVAHDFNNMLTAIIGFCDLLLQRHQAGDSSFADAMQIKQNANRAAGLIRQLLAFSRQQTVRPRILNVSDILAELSILLRRLLGERIDLELIHGRDLGPIKMDQVQLEQVIINLAVNARDAMPSGGRLIIQTDNFSAKRPYQLRGETMPVGDYVMLSIADTGEGISRDDLDRIFEPFFTTKEVGEGTGLGLSMVFGSIRQAGGFVVAHSDGPGRGATFNIYLKRVAEEEMATVQDKEVERSVSDDTGGGNILLVEDEDAVRLFAARALRSKGYKVLEARTGEAAVEIIDEGEQTFDLLVTDMVMPRVDGATLIRHVRKVLPDLPVVCISGYTQDSVAKEVAELPNVHFLPKPFSLKQLATRVKDALDQQTDSQKTGNTSGPDL</sequence>
<dbReference type="Pfam" id="PF08448">
    <property type="entry name" value="PAS_4"/>
    <property type="match status" value="2"/>
</dbReference>
<dbReference type="InterPro" id="IPR001789">
    <property type="entry name" value="Sig_transdc_resp-reg_receiver"/>
</dbReference>
<dbReference type="InterPro" id="IPR004358">
    <property type="entry name" value="Sig_transdc_His_kin-like_C"/>
</dbReference>
<keyword evidence="6" id="KW-1133">Transmembrane helix</keyword>
<dbReference type="Pfam" id="PF02518">
    <property type="entry name" value="HATPase_c"/>
    <property type="match status" value="1"/>
</dbReference>
<proteinExistence type="predicted"/>
<dbReference type="SUPFAM" id="SSF55785">
    <property type="entry name" value="PYP-like sensor domain (PAS domain)"/>
    <property type="match status" value="1"/>
</dbReference>
<dbReference type="Pfam" id="PF00512">
    <property type="entry name" value="HisKA"/>
    <property type="match status" value="1"/>
</dbReference>
<accession>A0A3D9HSQ3</accession>
<organism evidence="9 10">
    <name type="scientific">Aestuariispira insulae</name>
    <dbReference type="NCBI Taxonomy" id="1461337"/>
    <lineage>
        <taxon>Bacteria</taxon>
        <taxon>Pseudomonadati</taxon>
        <taxon>Pseudomonadota</taxon>
        <taxon>Alphaproteobacteria</taxon>
        <taxon>Rhodospirillales</taxon>
        <taxon>Kiloniellaceae</taxon>
        <taxon>Aestuariispira</taxon>
    </lineage>
</organism>
<dbReference type="InterPro" id="IPR036097">
    <property type="entry name" value="HisK_dim/P_sf"/>
</dbReference>
<dbReference type="GO" id="GO:0000155">
    <property type="term" value="F:phosphorelay sensor kinase activity"/>
    <property type="evidence" value="ECO:0007669"/>
    <property type="project" value="InterPro"/>
</dbReference>
<dbReference type="SMART" id="SM00091">
    <property type="entry name" value="PAS"/>
    <property type="match status" value="1"/>
</dbReference>
<feature type="domain" description="Response regulatory" evidence="8">
    <location>
        <begin position="579"/>
        <end position="695"/>
    </location>
</feature>
<dbReference type="PROSITE" id="PS50109">
    <property type="entry name" value="HIS_KIN"/>
    <property type="match status" value="1"/>
</dbReference>